<organism evidence="1 2">
    <name type="scientific">Trichodelitschia bisporula</name>
    <dbReference type="NCBI Taxonomy" id="703511"/>
    <lineage>
        <taxon>Eukaryota</taxon>
        <taxon>Fungi</taxon>
        <taxon>Dikarya</taxon>
        <taxon>Ascomycota</taxon>
        <taxon>Pezizomycotina</taxon>
        <taxon>Dothideomycetes</taxon>
        <taxon>Dothideomycetes incertae sedis</taxon>
        <taxon>Phaeotrichales</taxon>
        <taxon>Phaeotrichaceae</taxon>
        <taxon>Trichodelitschia</taxon>
    </lineage>
</organism>
<dbReference type="EMBL" id="ML996705">
    <property type="protein sequence ID" value="KAF2396880.1"/>
    <property type="molecule type" value="Genomic_DNA"/>
</dbReference>
<proteinExistence type="predicted"/>
<reference evidence="1" key="1">
    <citation type="journal article" date="2020" name="Stud. Mycol.">
        <title>101 Dothideomycetes genomes: a test case for predicting lifestyles and emergence of pathogens.</title>
        <authorList>
            <person name="Haridas S."/>
            <person name="Albert R."/>
            <person name="Binder M."/>
            <person name="Bloem J."/>
            <person name="Labutti K."/>
            <person name="Salamov A."/>
            <person name="Andreopoulos B."/>
            <person name="Baker S."/>
            <person name="Barry K."/>
            <person name="Bills G."/>
            <person name="Bluhm B."/>
            <person name="Cannon C."/>
            <person name="Castanera R."/>
            <person name="Culley D."/>
            <person name="Daum C."/>
            <person name="Ezra D."/>
            <person name="Gonzalez J."/>
            <person name="Henrissat B."/>
            <person name="Kuo A."/>
            <person name="Liang C."/>
            <person name="Lipzen A."/>
            <person name="Lutzoni F."/>
            <person name="Magnuson J."/>
            <person name="Mondo S."/>
            <person name="Nolan M."/>
            <person name="Ohm R."/>
            <person name="Pangilinan J."/>
            <person name="Park H.-J."/>
            <person name="Ramirez L."/>
            <person name="Alfaro M."/>
            <person name="Sun H."/>
            <person name="Tritt A."/>
            <person name="Yoshinaga Y."/>
            <person name="Zwiers L.-H."/>
            <person name="Turgeon B."/>
            <person name="Goodwin S."/>
            <person name="Spatafora J."/>
            <person name="Crous P."/>
            <person name="Grigoriev I."/>
        </authorList>
    </citation>
    <scope>NUCLEOTIDE SEQUENCE</scope>
    <source>
        <strain evidence="1">CBS 262.69</strain>
    </source>
</reference>
<protein>
    <submittedName>
        <fullName evidence="1">Uncharacterized protein</fullName>
    </submittedName>
</protein>
<evidence type="ECO:0000313" key="2">
    <source>
        <dbReference type="Proteomes" id="UP000799640"/>
    </source>
</evidence>
<gene>
    <name evidence="1" type="ORF">EJ06DRAFT_551391</name>
</gene>
<sequence>MGWNSGRGLSIVGILDKGGYIGLADSEPNPPSYLRALSKTKTRVQKPLSGNPSFIRLRERLSKCRFRRTPRSSHVPVEVAGKPGVTLFGASKLQAQSLVLTEEMSALMQESLVGQQLLEKAERHVENRKAELFKKEQKIVLRMRRLSSHLTDLRNLGDEDDEDDGDDVDDVPTTKDAIRQAEREYVDLVKEENKLTQWLLTLHEEQVKREAALGAAITSRM</sequence>
<evidence type="ECO:0000313" key="1">
    <source>
        <dbReference type="EMBL" id="KAF2396880.1"/>
    </source>
</evidence>
<dbReference type="Proteomes" id="UP000799640">
    <property type="component" value="Unassembled WGS sequence"/>
</dbReference>
<keyword evidence="2" id="KW-1185">Reference proteome</keyword>
<dbReference type="AlphaFoldDB" id="A0A6G1HLI9"/>
<name>A0A6G1HLI9_9PEZI</name>
<accession>A0A6G1HLI9</accession>